<name>A0AAP0IXR0_9MAGN</name>
<accession>A0AAP0IXR0</accession>
<comment type="caution">
    <text evidence="2">The sequence shown here is derived from an EMBL/GenBank/DDBJ whole genome shotgun (WGS) entry which is preliminary data.</text>
</comment>
<dbReference type="PANTHER" id="PTHR37179:SF1">
    <property type="entry name" value="TRANSGLYCOSYLASE"/>
    <property type="match status" value="1"/>
</dbReference>
<dbReference type="AlphaFoldDB" id="A0AAP0IXR0"/>
<evidence type="ECO:0000256" key="1">
    <source>
        <dbReference type="SAM" id="MobiDB-lite"/>
    </source>
</evidence>
<feature type="compositionally biased region" description="Basic and acidic residues" evidence="1">
    <location>
        <begin position="79"/>
        <end position="97"/>
    </location>
</feature>
<dbReference type="Proteomes" id="UP001417504">
    <property type="component" value="Unassembled WGS sequence"/>
</dbReference>
<gene>
    <name evidence="2" type="ORF">Sjap_013424</name>
</gene>
<keyword evidence="3" id="KW-1185">Reference proteome</keyword>
<reference evidence="2 3" key="1">
    <citation type="submission" date="2024-01" db="EMBL/GenBank/DDBJ databases">
        <title>Genome assemblies of Stephania.</title>
        <authorList>
            <person name="Yang L."/>
        </authorList>
    </citation>
    <scope>NUCLEOTIDE SEQUENCE [LARGE SCALE GENOMIC DNA]</scope>
    <source>
        <strain evidence="2">QJT</strain>
        <tissue evidence="2">Leaf</tissue>
    </source>
</reference>
<sequence>MQELQLASVAKTFDEVSMERSKSFIKALQDSFYLKLSDEKLKHVHEHNFNHPGCSNIDECLDPQDLEALWGDPEVSKQRIGAGEDRGKKVYLSRDPDGQPYLTQTEMKTSERTLDTPELVDDY</sequence>
<dbReference type="EMBL" id="JBBNAE010000005">
    <property type="protein sequence ID" value="KAK9123822.1"/>
    <property type="molecule type" value="Genomic_DNA"/>
</dbReference>
<protein>
    <submittedName>
        <fullName evidence="2">Uncharacterized protein</fullName>
    </submittedName>
</protein>
<feature type="region of interest" description="Disordered" evidence="1">
    <location>
        <begin position="79"/>
        <end position="123"/>
    </location>
</feature>
<evidence type="ECO:0000313" key="3">
    <source>
        <dbReference type="Proteomes" id="UP001417504"/>
    </source>
</evidence>
<organism evidence="2 3">
    <name type="scientific">Stephania japonica</name>
    <dbReference type="NCBI Taxonomy" id="461633"/>
    <lineage>
        <taxon>Eukaryota</taxon>
        <taxon>Viridiplantae</taxon>
        <taxon>Streptophyta</taxon>
        <taxon>Embryophyta</taxon>
        <taxon>Tracheophyta</taxon>
        <taxon>Spermatophyta</taxon>
        <taxon>Magnoliopsida</taxon>
        <taxon>Ranunculales</taxon>
        <taxon>Menispermaceae</taxon>
        <taxon>Menispermoideae</taxon>
        <taxon>Cissampelideae</taxon>
        <taxon>Stephania</taxon>
    </lineage>
</organism>
<evidence type="ECO:0000313" key="2">
    <source>
        <dbReference type="EMBL" id="KAK9123822.1"/>
    </source>
</evidence>
<proteinExistence type="predicted"/>
<dbReference type="PANTHER" id="PTHR37179">
    <property type="entry name" value="TRANSGLYCOSYLASE"/>
    <property type="match status" value="1"/>
</dbReference>